<organism evidence="2">
    <name type="scientific">Caenorhabditis remanei</name>
    <name type="common">Caenorhabditis vulgaris</name>
    <dbReference type="NCBI Taxonomy" id="31234"/>
    <lineage>
        <taxon>Eukaryota</taxon>
        <taxon>Metazoa</taxon>
        <taxon>Ecdysozoa</taxon>
        <taxon>Nematoda</taxon>
        <taxon>Chromadorea</taxon>
        <taxon>Rhabditida</taxon>
        <taxon>Rhabditina</taxon>
        <taxon>Rhabditomorpha</taxon>
        <taxon>Rhabditoidea</taxon>
        <taxon>Rhabditidae</taxon>
        <taxon>Peloderinae</taxon>
        <taxon>Caenorhabditis</taxon>
    </lineage>
</organism>
<dbReference type="InParanoid" id="E3LXH8"/>
<dbReference type="EMBL" id="DS268418">
    <property type="protein sequence ID" value="EFO84770.1"/>
    <property type="molecule type" value="Genomic_DNA"/>
</dbReference>
<sequence>MEQFDSKRKVISFLSGVQPLFVRYFRFEYVEKVSQDKLNELNIQRFLLLCSTRKDSKIPYDRHQWSQSQKGSLPRHQPVYKKMLIQGVTAHSIRCTNVNNLEFRKDVVHVGNVTYHHYFLTEQGVYREPEEGEAKKPRISDDTAVRVRNLLKNGTAQDVYEIAQSEGLQVSKRQCHNQLRHLREPSGSESAGRVVKKKKKEITMEQLDLLKTLFPDEVTLYRDDNNALNYEIRICASGKIDQTYQVEQTDYQYDGVEEFSYEDQMQDQIKEEPNEFIDGVPDISDSLMHYPKFDLDSL</sequence>
<dbReference type="eggNOG" id="ENOG502THI1">
    <property type="taxonomic scope" value="Eukaryota"/>
</dbReference>
<accession>E3LXH8</accession>
<reference evidence="1" key="1">
    <citation type="submission" date="2007-07" db="EMBL/GenBank/DDBJ databases">
        <title>PCAP assembly of the Caenorhabditis remanei genome.</title>
        <authorList>
            <consortium name="The Caenorhabditis remanei Sequencing Consortium"/>
            <person name="Wilson R.K."/>
        </authorList>
    </citation>
    <scope>NUCLEOTIDE SEQUENCE [LARGE SCALE GENOMIC DNA]</scope>
    <source>
        <strain evidence="1">PB4641</strain>
    </source>
</reference>
<dbReference type="OMA" id="YEIRICA"/>
<dbReference type="KEGG" id="crq:GCK72_001264"/>
<name>E3LXH8_CAERE</name>
<dbReference type="GeneID" id="9801585"/>
<evidence type="ECO:0000313" key="1">
    <source>
        <dbReference type="EMBL" id="EFO84770.1"/>
    </source>
</evidence>
<dbReference type="OrthoDB" id="5774763at2759"/>
<dbReference type="HOGENOM" id="CLU_934605_0_0_1"/>
<dbReference type="AlphaFoldDB" id="E3LXH8"/>
<gene>
    <name evidence="1" type="ORF">CRE_03655</name>
</gene>
<evidence type="ECO:0000313" key="2">
    <source>
        <dbReference type="Proteomes" id="UP000008281"/>
    </source>
</evidence>
<dbReference type="RefSeq" id="XP_003111270.2">
    <property type="nucleotide sequence ID" value="XM_003111222.2"/>
</dbReference>
<proteinExistence type="predicted"/>
<dbReference type="FunCoup" id="E3LXH8">
    <property type="interactions" value="572"/>
</dbReference>
<dbReference type="CTD" id="9801585"/>
<dbReference type="Proteomes" id="UP000008281">
    <property type="component" value="Unassembled WGS sequence"/>
</dbReference>
<keyword evidence="2" id="KW-1185">Reference proteome</keyword>
<protein>
    <submittedName>
        <fullName evidence="1">Uncharacterized protein</fullName>
    </submittedName>
</protein>